<comment type="caution">
    <text evidence="2">The sequence shown here is derived from an EMBL/GenBank/DDBJ whole genome shotgun (WGS) entry which is preliminary data.</text>
</comment>
<organism evidence="2 3">
    <name type="scientific">Candidatus Viridilinea halotolerans</name>
    <dbReference type="NCBI Taxonomy" id="2491704"/>
    <lineage>
        <taxon>Bacteria</taxon>
        <taxon>Bacillati</taxon>
        <taxon>Chloroflexota</taxon>
        <taxon>Chloroflexia</taxon>
        <taxon>Chloroflexales</taxon>
        <taxon>Chloroflexineae</taxon>
        <taxon>Oscillochloridaceae</taxon>
        <taxon>Candidatus Viridilinea</taxon>
    </lineage>
</organism>
<evidence type="ECO:0000313" key="2">
    <source>
        <dbReference type="EMBL" id="RRR75573.1"/>
    </source>
</evidence>
<reference evidence="2 3" key="1">
    <citation type="submission" date="2018-12" db="EMBL/GenBank/DDBJ databases">
        <title>Genome Sequence of Candidatus Viridilinea halotolerans isolated from saline sulfide-rich spring.</title>
        <authorList>
            <person name="Grouzdev D.S."/>
            <person name="Burganskaya E.I."/>
            <person name="Krutkina M.S."/>
            <person name="Sukhacheva M.V."/>
            <person name="Gorlenko V.M."/>
        </authorList>
    </citation>
    <scope>NUCLEOTIDE SEQUENCE [LARGE SCALE GENOMIC DNA]</scope>
    <source>
        <strain evidence="2">Chok-6</strain>
    </source>
</reference>
<evidence type="ECO:0000256" key="1">
    <source>
        <dbReference type="SAM" id="SignalP"/>
    </source>
</evidence>
<evidence type="ECO:0000313" key="3">
    <source>
        <dbReference type="Proteomes" id="UP000280307"/>
    </source>
</evidence>
<gene>
    <name evidence="2" type="ORF">EI684_04405</name>
</gene>
<accession>A0A426U6J1</accession>
<feature type="signal peptide" evidence="1">
    <location>
        <begin position="1"/>
        <end position="19"/>
    </location>
</feature>
<name>A0A426U6J1_9CHLR</name>
<dbReference type="Proteomes" id="UP000280307">
    <property type="component" value="Unassembled WGS sequence"/>
</dbReference>
<protein>
    <submittedName>
        <fullName evidence="2">Uncharacterized protein</fullName>
    </submittedName>
</protein>
<sequence>MPRLLPLLLLLLLSACATASPPGAGVVASPTAKVVPRPAADALVVLGDGLTPDLPEVAAERARRRASLQSAPFILLREGLDDRAAAAQQAVAADVRHQHYTRTTDGQRLLTEVMSVAPPRPGDLPPNLVAQCPPDACLRVLLYVYPTNTTLSAFVDRRMQVLDLLAVAGGQPEIPEHLAALATTIAVASPVSQEELGVPPHAGMVLDYSAATKVNHVGTTCERSNHLCVSPVFTWGDAALWVVVDLTDLRLVAATWTAQGQSAQRRAVSEAALQDAAVAPLCETPGQVAHGQWEASYLLTSSDGLELREVRFAGQPVVRSVKLVDWHVGYPAPDAQRVGFSDAVGCPVFSAAAIIPYGLPEVATRADGSLDLALTFRSPNWPQPCAYQYTFAAHFGADGTLTISGGNEGRGCGINGTYHPIWRIEPVAPSGLSLWDGNAATPLHEEGWQEWAAGGPHAFQLTGAGGNQTISPLWGDAELAYVYWTQAKPEEGQGDLPTLGTCCALDER</sequence>
<feature type="non-terminal residue" evidence="2">
    <location>
        <position position="508"/>
    </location>
</feature>
<dbReference type="AlphaFoldDB" id="A0A426U6J1"/>
<dbReference type="PROSITE" id="PS51257">
    <property type="entry name" value="PROKAR_LIPOPROTEIN"/>
    <property type="match status" value="1"/>
</dbReference>
<keyword evidence="1" id="KW-0732">Signal</keyword>
<feature type="chain" id="PRO_5019197552" evidence="1">
    <location>
        <begin position="20"/>
        <end position="508"/>
    </location>
</feature>
<proteinExistence type="predicted"/>
<dbReference type="EMBL" id="RSAS01000178">
    <property type="protein sequence ID" value="RRR75573.1"/>
    <property type="molecule type" value="Genomic_DNA"/>
</dbReference>